<dbReference type="HOGENOM" id="CLU_087356_3_0_1"/>
<dbReference type="InterPro" id="IPR050355">
    <property type="entry name" value="RCF1"/>
</dbReference>
<keyword evidence="10" id="KW-1185">Reference proteome</keyword>
<keyword evidence="4" id="KW-0496">Mitochondrion</keyword>
<feature type="transmembrane region" description="Helical" evidence="7">
    <location>
        <begin position="16"/>
        <end position="33"/>
    </location>
</feature>
<keyword evidence="5 7" id="KW-0472">Membrane</keyword>
<dbReference type="OrthoDB" id="6604018at2759"/>
<evidence type="ECO:0000313" key="10">
    <source>
        <dbReference type="Proteomes" id="UP000053820"/>
    </source>
</evidence>
<feature type="transmembrane region" description="Helical" evidence="7">
    <location>
        <begin position="45"/>
        <end position="66"/>
    </location>
</feature>
<dbReference type="PANTHER" id="PTHR12297">
    <property type="entry name" value="HYPOXIA-INDUCBILE GENE 1 HIG1 -RELATED"/>
    <property type="match status" value="1"/>
</dbReference>
<dbReference type="Gene3D" id="6.10.140.1320">
    <property type="match status" value="1"/>
</dbReference>
<evidence type="ECO:0000256" key="7">
    <source>
        <dbReference type="SAM" id="Phobius"/>
    </source>
</evidence>
<evidence type="ECO:0000313" key="9">
    <source>
        <dbReference type="EMBL" id="KIJ64750.1"/>
    </source>
</evidence>
<proteinExistence type="predicted"/>
<sequence length="106" mass="12420">ESYGEKAWRKFKDEPLVPLGALATVGAFTMAAIKLRRRESRSLNYWMRMRVAAQALTIAAVCYYYWHTQKDGESTQPRQLEELQAKRDQHLDKERKEFEGRLKAAE</sequence>
<dbReference type="Proteomes" id="UP000053820">
    <property type="component" value="Unassembled WGS sequence"/>
</dbReference>
<feature type="non-terminal residue" evidence="9">
    <location>
        <position position="1"/>
    </location>
</feature>
<dbReference type="InterPro" id="IPR007667">
    <property type="entry name" value="Hypoxia_induced_domain"/>
</dbReference>
<evidence type="ECO:0000259" key="8">
    <source>
        <dbReference type="PROSITE" id="PS51503"/>
    </source>
</evidence>
<evidence type="ECO:0000256" key="2">
    <source>
        <dbReference type="ARBA" id="ARBA00022692"/>
    </source>
</evidence>
<evidence type="ECO:0000256" key="1">
    <source>
        <dbReference type="ARBA" id="ARBA00004325"/>
    </source>
</evidence>
<evidence type="ECO:0000256" key="4">
    <source>
        <dbReference type="ARBA" id="ARBA00023128"/>
    </source>
</evidence>
<name>A0A0C9W1J2_9AGAM</name>
<comment type="subcellular location">
    <subcellularLocation>
        <location evidence="1">Mitochondrion membrane</location>
    </subcellularLocation>
</comment>
<protein>
    <recommendedName>
        <fullName evidence="8">HIG1 domain-containing protein</fullName>
    </recommendedName>
</protein>
<evidence type="ECO:0000256" key="6">
    <source>
        <dbReference type="SAM" id="MobiDB-lite"/>
    </source>
</evidence>
<evidence type="ECO:0000256" key="5">
    <source>
        <dbReference type="ARBA" id="ARBA00023136"/>
    </source>
</evidence>
<dbReference type="GO" id="GO:0097250">
    <property type="term" value="P:mitochondrial respirasome assembly"/>
    <property type="evidence" value="ECO:0007669"/>
    <property type="project" value="TreeGrafter"/>
</dbReference>
<feature type="domain" description="HIG1" evidence="8">
    <location>
        <begin position="1"/>
        <end position="79"/>
    </location>
</feature>
<dbReference type="AlphaFoldDB" id="A0A0C9W1J2"/>
<dbReference type="EMBL" id="KN839845">
    <property type="protein sequence ID" value="KIJ64750.1"/>
    <property type="molecule type" value="Genomic_DNA"/>
</dbReference>
<feature type="non-terminal residue" evidence="9">
    <location>
        <position position="106"/>
    </location>
</feature>
<keyword evidence="2 7" id="KW-0812">Transmembrane</keyword>
<gene>
    <name evidence="9" type="ORF">HYDPIDRAFT_61165</name>
</gene>
<dbReference type="PROSITE" id="PS51503">
    <property type="entry name" value="HIG1"/>
    <property type="match status" value="1"/>
</dbReference>
<organism evidence="9 10">
    <name type="scientific">Hydnomerulius pinastri MD-312</name>
    <dbReference type="NCBI Taxonomy" id="994086"/>
    <lineage>
        <taxon>Eukaryota</taxon>
        <taxon>Fungi</taxon>
        <taxon>Dikarya</taxon>
        <taxon>Basidiomycota</taxon>
        <taxon>Agaricomycotina</taxon>
        <taxon>Agaricomycetes</taxon>
        <taxon>Agaricomycetidae</taxon>
        <taxon>Boletales</taxon>
        <taxon>Boletales incertae sedis</taxon>
        <taxon>Leucogyrophana</taxon>
    </lineage>
</organism>
<dbReference type="GO" id="GO:0031966">
    <property type="term" value="C:mitochondrial membrane"/>
    <property type="evidence" value="ECO:0007669"/>
    <property type="project" value="UniProtKB-SubCell"/>
</dbReference>
<reference evidence="9 10" key="1">
    <citation type="submission" date="2014-04" db="EMBL/GenBank/DDBJ databases">
        <title>Evolutionary Origins and Diversification of the Mycorrhizal Mutualists.</title>
        <authorList>
            <consortium name="DOE Joint Genome Institute"/>
            <consortium name="Mycorrhizal Genomics Consortium"/>
            <person name="Kohler A."/>
            <person name="Kuo A."/>
            <person name="Nagy L.G."/>
            <person name="Floudas D."/>
            <person name="Copeland A."/>
            <person name="Barry K.W."/>
            <person name="Cichocki N."/>
            <person name="Veneault-Fourrey C."/>
            <person name="LaButti K."/>
            <person name="Lindquist E.A."/>
            <person name="Lipzen A."/>
            <person name="Lundell T."/>
            <person name="Morin E."/>
            <person name="Murat C."/>
            <person name="Riley R."/>
            <person name="Ohm R."/>
            <person name="Sun H."/>
            <person name="Tunlid A."/>
            <person name="Henrissat B."/>
            <person name="Grigoriev I.V."/>
            <person name="Hibbett D.S."/>
            <person name="Martin F."/>
        </authorList>
    </citation>
    <scope>NUCLEOTIDE SEQUENCE [LARGE SCALE GENOMIC DNA]</scope>
    <source>
        <strain evidence="9 10">MD-312</strain>
    </source>
</reference>
<accession>A0A0C9W1J2</accession>
<dbReference type="PANTHER" id="PTHR12297:SF3">
    <property type="entry name" value="HIG1 DOMAIN FAMILY MEMBER 1A"/>
    <property type="match status" value="1"/>
</dbReference>
<dbReference type="Pfam" id="PF04588">
    <property type="entry name" value="HIG_1_N"/>
    <property type="match status" value="1"/>
</dbReference>
<evidence type="ECO:0000256" key="3">
    <source>
        <dbReference type="ARBA" id="ARBA00022989"/>
    </source>
</evidence>
<keyword evidence="3 7" id="KW-1133">Transmembrane helix</keyword>
<feature type="region of interest" description="Disordered" evidence="6">
    <location>
        <begin position="83"/>
        <end position="106"/>
    </location>
</feature>